<dbReference type="PANTHER" id="PTHR30193:SF37">
    <property type="entry name" value="INNER MEMBRANE ABC TRANSPORTER PERMEASE PROTEIN YCJO"/>
    <property type="match status" value="1"/>
</dbReference>
<proteinExistence type="inferred from homology"/>
<dbReference type="GO" id="GO:0055085">
    <property type="term" value="P:transmembrane transport"/>
    <property type="evidence" value="ECO:0007669"/>
    <property type="project" value="InterPro"/>
</dbReference>
<evidence type="ECO:0000256" key="3">
    <source>
        <dbReference type="ARBA" id="ARBA00022475"/>
    </source>
</evidence>
<keyword evidence="3" id="KW-1003">Cell membrane</keyword>
<keyword evidence="4 7" id="KW-0812">Transmembrane</keyword>
<sequence length="294" mass="31659" precursor="true">MSARGELRTGLVWTAPFWIGFALFTAVPVALSIRYGFTQYDLIEDPLPVGGANYAEIAHDPVFWTALRNTGIFAACSVTLNTVVALALALLLEQKLRGRELVRALVFAPTLVPISAVAVGWLWLLKRDDGLVNTALGALGVAGPDWLGDADWALATLVLMSGWIVGAQVMVFTAALRDVPKSLLEAAAVDGATAWSRLWRITLPTISPAVAFNVIVSAIWALQVFALPLIMTRGGPQNSTLVLSMYVYQNAFQYGRMGYASALAWIQFALTCALTIAAVRFARRRVHTRVGAAG</sequence>
<accession>A0A518D1V4</accession>
<dbReference type="InterPro" id="IPR000515">
    <property type="entry name" value="MetI-like"/>
</dbReference>
<organism evidence="9 10">
    <name type="scientific">Rohdeia mirabilis</name>
    <dbReference type="NCBI Taxonomy" id="2528008"/>
    <lineage>
        <taxon>Bacteria</taxon>
        <taxon>Pseudomonadati</taxon>
        <taxon>Planctomycetota</taxon>
        <taxon>Planctomycetia</taxon>
        <taxon>Planctomycetia incertae sedis</taxon>
        <taxon>Rohdeia</taxon>
    </lineage>
</organism>
<dbReference type="SUPFAM" id="SSF161098">
    <property type="entry name" value="MetI-like"/>
    <property type="match status" value="1"/>
</dbReference>
<feature type="transmembrane region" description="Helical" evidence="7">
    <location>
        <begin position="210"/>
        <end position="231"/>
    </location>
</feature>
<evidence type="ECO:0000256" key="1">
    <source>
        <dbReference type="ARBA" id="ARBA00004651"/>
    </source>
</evidence>
<feature type="transmembrane region" description="Helical" evidence="7">
    <location>
        <begin position="257"/>
        <end position="279"/>
    </location>
</feature>
<dbReference type="InterPro" id="IPR051393">
    <property type="entry name" value="ABC_transporter_permease"/>
</dbReference>
<keyword evidence="5 7" id="KW-1133">Transmembrane helix</keyword>
<dbReference type="CDD" id="cd06261">
    <property type="entry name" value="TM_PBP2"/>
    <property type="match status" value="1"/>
</dbReference>
<dbReference type="Proteomes" id="UP000319342">
    <property type="component" value="Chromosome"/>
</dbReference>
<dbReference type="GO" id="GO:0005886">
    <property type="term" value="C:plasma membrane"/>
    <property type="evidence" value="ECO:0007669"/>
    <property type="project" value="UniProtKB-SubCell"/>
</dbReference>
<dbReference type="Gene3D" id="1.10.3720.10">
    <property type="entry name" value="MetI-like"/>
    <property type="match status" value="1"/>
</dbReference>
<comment type="similarity">
    <text evidence="7">Belongs to the binding-protein-dependent transport system permease family.</text>
</comment>
<dbReference type="EMBL" id="CP036290">
    <property type="protein sequence ID" value="QDU85415.1"/>
    <property type="molecule type" value="Genomic_DNA"/>
</dbReference>
<dbReference type="InterPro" id="IPR035906">
    <property type="entry name" value="MetI-like_sf"/>
</dbReference>
<protein>
    <submittedName>
        <fullName evidence="9">Lactose transport system permease protein LacF</fullName>
    </submittedName>
</protein>
<evidence type="ECO:0000256" key="5">
    <source>
        <dbReference type="ARBA" id="ARBA00022989"/>
    </source>
</evidence>
<evidence type="ECO:0000313" key="10">
    <source>
        <dbReference type="Proteomes" id="UP000319342"/>
    </source>
</evidence>
<dbReference type="AlphaFoldDB" id="A0A518D1V4"/>
<keyword evidence="6 7" id="KW-0472">Membrane</keyword>
<feature type="transmembrane region" description="Helical" evidence="7">
    <location>
        <begin position="12"/>
        <end position="37"/>
    </location>
</feature>
<feature type="transmembrane region" description="Helical" evidence="7">
    <location>
        <begin position="71"/>
        <end position="92"/>
    </location>
</feature>
<dbReference type="PANTHER" id="PTHR30193">
    <property type="entry name" value="ABC TRANSPORTER PERMEASE PROTEIN"/>
    <property type="match status" value="1"/>
</dbReference>
<dbReference type="Pfam" id="PF00528">
    <property type="entry name" value="BPD_transp_1"/>
    <property type="match status" value="1"/>
</dbReference>
<evidence type="ECO:0000256" key="4">
    <source>
        <dbReference type="ARBA" id="ARBA00022692"/>
    </source>
</evidence>
<keyword evidence="2 7" id="KW-0813">Transport</keyword>
<dbReference type="RefSeq" id="WP_145188714.1">
    <property type="nucleotide sequence ID" value="NZ_CP036290.1"/>
</dbReference>
<feature type="transmembrane region" description="Helical" evidence="7">
    <location>
        <begin position="152"/>
        <end position="176"/>
    </location>
</feature>
<evidence type="ECO:0000256" key="2">
    <source>
        <dbReference type="ARBA" id="ARBA00022448"/>
    </source>
</evidence>
<feature type="domain" description="ABC transmembrane type-1" evidence="8">
    <location>
        <begin position="67"/>
        <end position="278"/>
    </location>
</feature>
<evidence type="ECO:0000313" key="9">
    <source>
        <dbReference type="EMBL" id="QDU85415.1"/>
    </source>
</evidence>
<evidence type="ECO:0000256" key="7">
    <source>
        <dbReference type="RuleBase" id="RU363032"/>
    </source>
</evidence>
<evidence type="ECO:0000259" key="8">
    <source>
        <dbReference type="PROSITE" id="PS50928"/>
    </source>
</evidence>
<reference evidence="9 10" key="1">
    <citation type="submission" date="2019-02" db="EMBL/GenBank/DDBJ databases">
        <title>Deep-cultivation of Planctomycetes and their phenomic and genomic characterization uncovers novel biology.</title>
        <authorList>
            <person name="Wiegand S."/>
            <person name="Jogler M."/>
            <person name="Boedeker C."/>
            <person name="Pinto D."/>
            <person name="Vollmers J."/>
            <person name="Rivas-Marin E."/>
            <person name="Kohn T."/>
            <person name="Peeters S.H."/>
            <person name="Heuer A."/>
            <person name="Rast P."/>
            <person name="Oberbeckmann S."/>
            <person name="Bunk B."/>
            <person name="Jeske O."/>
            <person name="Meyerdierks A."/>
            <person name="Storesund J.E."/>
            <person name="Kallscheuer N."/>
            <person name="Luecker S."/>
            <person name="Lage O.M."/>
            <person name="Pohl T."/>
            <person name="Merkel B.J."/>
            <person name="Hornburger P."/>
            <person name="Mueller R.-W."/>
            <person name="Bruemmer F."/>
            <person name="Labrenz M."/>
            <person name="Spormann A.M."/>
            <person name="Op den Camp H."/>
            <person name="Overmann J."/>
            <person name="Amann R."/>
            <person name="Jetten M.S.M."/>
            <person name="Mascher T."/>
            <person name="Medema M.H."/>
            <person name="Devos D.P."/>
            <person name="Kaster A.-K."/>
            <person name="Ovreas L."/>
            <person name="Rohde M."/>
            <person name="Galperin M.Y."/>
            <person name="Jogler C."/>
        </authorList>
    </citation>
    <scope>NUCLEOTIDE SEQUENCE [LARGE SCALE GENOMIC DNA]</scope>
    <source>
        <strain evidence="9 10">Pla163</strain>
    </source>
</reference>
<gene>
    <name evidence="9" type="primary">lacF</name>
    <name evidence="9" type="ORF">Pla163_25440</name>
</gene>
<dbReference type="OrthoDB" id="9788108at2"/>
<feature type="transmembrane region" description="Helical" evidence="7">
    <location>
        <begin position="104"/>
        <end position="124"/>
    </location>
</feature>
<dbReference type="PROSITE" id="PS50928">
    <property type="entry name" value="ABC_TM1"/>
    <property type="match status" value="1"/>
</dbReference>
<evidence type="ECO:0000256" key="6">
    <source>
        <dbReference type="ARBA" id="ARBA00023136"/>
    </source>
</evidence>
<comment type="subcellular location">
    <subcellularLocation>
        <location evidence="1 7">Cell membrane</location>
        <topology evidence="1 7">Multi-pass membrane protein</topology>
    </subcellularLocation>
</comment>
<name>A0A518D1V4_9BACT</name>
<keyword evidence="10" id="KW-1185">Reference proteome</keyword>